<dbReference type="AlphaFoldDB" id="A0A4Y2DTR4"/>
<comment type="caution">
    <text evidence="1">The sequence shown here is derived from an EMBL/GenBank/DDBJ whole genome shotgun (WGS) entry which is preliminary data.</text>
</comment>
<reference evidence="1 2" key="1">
    <citation type="journal article" date="2019" name="Sci. Rep.">
        <title>Orb-weaving spider Araneus ventricosus genome elucidates the spidroin gene catalogue.</title>
        <authorList>
            <person name="Kono N."/>
            <person name="Nakamura H."/>
            <person name="Ohtoshi R."/>
            <person name="Moran D.A.P."/>
            <person name="Shinohara A."/>
            <person name="Yoshida Y."/>
            <person name="Fujiwara M."/>
            <person name="Mori M."/>
            <person name="Tomita M."/>
            <person name="Arakawa K."/>
        </authorList>
    </citation>
    <scope>NUCLEOTIDE SEQUENCE [LARGE SCALE GENOMIC DNA]</scope>
</reference>
<dbReference type="Gene3D" id="3.80.10.10">
    <property type="entry name" value="Ribonuclease Inhibitor"/>
    <property type="match status" value="1"/>
</dbReference>
<evidence type="ECO:0000313" key="1">
    <source>
        <dbReference type="EMBL" id="GBM18985.1"/>
    </source>
</evidence>
<dbReference type="OrthoDB" id="6409609at2759"/>
<sequence>MSASQSSAIDELRSSEASKMIFQYYGSVQSQFGLLTSDIWHFLKQSCSNLQVEVYFETDSQSREEVEFFIEPVMPITQLDYNFSVCKSEHSSIMEIDALFNHLLTCKTNEHLVSLRLAWILPIPDLASTFFPFLQACTKLKCLQLFIIYPANGLDLLANSWLENRPESLEKVFIDISGVGNKDNHSTLMYFVTEYVPLLVPVGLNLEVKLNIGKTIFR</sequence>
<accession>A0A4Y2DTR4</accession>
<evidence type="ECO:0008006" key="3">
    <source>
        <dbReference type="Google" id="ProtNLM"/>
    </source>
</evidence>
<gene>
    <name evidence="1" type="ORF">AVEN_1600_1</name>
</gene>
<proteinExistence type="predicted"/>
<name>A0A4Y2DTR4_ARAVE</name>
<keyword evidence="2" id="KW-1185">Reference proteome</keyword>
<dbReference type="EMBL" id="BGPR01000414">
    <property type="protein sequence ID" value="GBM18985.1"/>
    <property type="molecule type" value="Genomic_DNA"/>
</dbReference>
<organism evidence="1 2">
    <name type="scientific">Araneus ventricosus</name>
    <name type="common">Orbweaver spider</name>
    <name type="synonym">Epeira ventricosa</name>
    <dbReference type="NCBI Taxonomy" id="182803"/>
    <lineage>
        <taxon>Eukaryota</taxon>
        <taxon>Metazoa</taxon>
        <taxon>Ecdysozoa</taxon>
        <taxon>Arthropoda</taxon>
        <taxon>Chelicerata</taxon>
        <taxon>Arachnida</taxon>
        <taxon>Araneae</taxon>
        <taxon>Araneomorphae</taxon>
        <taxon>Entelegynae</taxon>
        <taxon>Araneoidea</taxon>
        <taxon>Araneidae</taxon>
        <taxon>Araneus</taxon>
    </lineage>
</organism>
<dbReference type="InterPro" id="IPR032675">
    <property type="entry name" value="LRR_dom_sf"/>
</dbReference>
<evidence type="ECO:0000313" key="2">
    <source>
        <dbReference type="Proteomes" id="UP000499080"/>
    </source>
</evidence>
<protein>
    <recommendedName>
        <fullName evidence="3">F-box domain-containing protein</fullName>
    </recommendedName>
</protein>
<dbReference type="Proteomes" id="UP000499080">
    <property type="component" value="Unassembled WGS sequence"/>
</dbReference>